<evidence type="ECO:0000313" key="4">
    <source>
        <dbReference type="Proteomes" id="UP000294166"/>
    </source>
</evidence>
<evidence type="ECO:0000313" key="2">
    <source>
        <dbReference type="EMBL" id="RYU62734.1"/>
    </source>
</evidence>
<keyword evidence="4" id="KW-1185">Reference proteome</keyword>
<comment type="caution">
    <text evidence="1">The sequence shown here is derived from an EMBL/GenBank/DDBJ whole genome shotgun (WGS) entry which is preliminary data.</text>
</comment>
<dbReference type="RefSeq" id="WP_130049475.1">
    <property type="nucleotide sequence ID" value="NZ_SEZK01000128.1"/>
</dbReference>
<sequence length="120" mass="14157">MARLKYYLENKTGLILEDECQSVAGIGVGNDIYLTRYNESEGDSVVLAAIDSQESDTSMINRFKIFENEESYDDYVEKCSHVNGFHFMWNDWNFALHMYNNMESRHSSRWAEDDYESFDY</sequence>
<evidence type="ECO:0000313" key="1">
    <source>
        <dbReference type="EMBL" id="RYU45866.1"/>
    </source>
</evidence>
<protein>
    <submittedName>
        <fullName evidence="1">Uncharacterized protein</fullName>
    </submittedName>
</protein>
<dbReference type="Proteomes" id="UP000294166">
    <property type="component" value="Unassembled WGS sequence"/>
</dbReference>
<proteinExistence type="predicted"/>
<accession>A0A4Q5KM21</accession>
<dbReference type="EMBL" id="SEZN01000030">
    <property type="protein sequence ID" value="RYU62734.1"/>
    <property type="molecule type" value="Genomic_DNA"/>
</dbReference>
<organism evidence="1 3">
    <name type="scientific">Aliivibrio finisterrensis</name>
    <dbReference type="NCBI Taxonomy" id="511998"/>
    <lineage>
        <taxon>Bacteria</taxon>
        <taxon>Pseudomonadati</taxon>
        <taxon>Pseudomonadota</taxon>
        <taxon>Gammaproteobacteria</taxon>
        <taxon>Vibrionales</taxon>
        <taxon>Vibrionaceae</taxon>
        <taxon>Aliivibrio</taxon>
    </lineage>
</organism>
<dbReference type="AlphaFoldDB" id="A0A4Q5KM21"/>
<dbReference type="Proteomes" id="UP000294063">
    <property type="component" value="Unassembled WGS sequence"/>
</dbReference>
<evidence type="ECO:0000313" key="3">
    <source>
        <dbReference type="Proteomes" id="UP000294063"/>
    </source>
</evidence>
<name>A0A4Q5KM21_9GAMM</name>
<reference evidence="3 4" key="1">
    <citation type="submission" date="2019-02" db="EMBL/GenBank/DDBJ databases">
        <title>Genome sequences of Aliivibrio finisterrensis strains from farmed Atlantic salmon.</title>
        <authorList>
            <person name="Bowman J.P."/>
        </authorList>
    </citation>
    <scope>NUCLEOTIDE SEQUENCE [LARGE SCALE GENOMIC DNA]</scope>
    <source>
        <strain evidence="2 4">A21</strain>
        <strain evidence="1 3">A46</strain>
    </source>
</reference>
<gene>
    <name evidence="2" type="ORF">ERW53_15110</name>
    <name evidence="1" type="ORF">ERW57_19570</name>
</gene>
<dbReference type="EMBL" id="SEZK01000128">
    <property type="protein sequence ID" value="RYU45866.1"/>
    <property type="molecule type" value="Genomic_DNA"/>
</dbReference>